<evidence type="ECO:0000313" key="3">
    <source>
        <dbReference type="Proteomes" id="UP000242519"/>
    </source>
</evidence>
<sequence>MLDPAPPPSQKNIPVFLAFELSSVQTGPVTLAAVEVTPNSHVDPNSSVLGQPVPELKPEPGLDEPLFVPLDSVEDVNMYDFSKEDDISVKEEPMTPPRILRIDLTGDDEDDLPEVRRECIDLTSDIEDEFPTIAVIIARSRSIKREVVNDDSWLADSGDMSIMLDPGDIYSDFDSDDEPDQEDNLAAQDSGQQAPIEKEIKTRKLLGKRAKTAKE</sequence>
<dbReference type="Proteomes" id="UP000242519">
    <property type="component" value="Unassembled WGS sequence"/>
</dbReference>
<proteinExistence type="predicted"/>
<evidence type="ECO:0000256" key="1">
    <source>
        <dbReference type="SAM" id="MobiDB-lite"/>
    </source>
</evidence>
<protein>
    <submittedName>
        <fullName evidence="2">Uncharacterized protein</fullName>
    </submittedName>
</protein>
<evidence type="ECO:0000313" key="2">
    <source>
        <dbReference type="EMBL" id="OWP06527.1"/>
    </source>
</evidence>
<dbReference type="AlphaFoldDB" id="A0A218ZES7"/>
<feature type="compositionally biased region" description="Basic residues" evidence="1">
    <location>
        <begin position="203"/>
        <end position="215"/>
    </location>
</feature>
<comment type="caution">
    <text evidence="2">The sequence shown here is derived from an EMBL/GenBank/DDBJ whole genome shotgun (WGS) entry which is preliminary data.</text>
</comment>
<accession>A0A218ZES7</accession>
<name>A0A218ZES7_9HELO</name>
<dbReference type="InParanoid" id="A0A218ZES7"/>
<dbReference type="EMBL" id="MZNU01000045">
    <property type="protein sequence ID" value="OWP06527.1"/>
    <property type="molecule type" value="Genomic_DNA"/>
</dbReference>
<feature type="compositionally biased region" description="Acidic residues" evidence="1">
    <location>
        <begin position="171"/>
        <end position="183"/>
    </location>
</feature>
<keyword evidence="3" id="KW-1185">Reference proteome</keyword>
<reference evidence="2 3" key="1">
    <citation type="submission" date="2017-04" db="EMBL/GenBank/DDBJ databases">
        <title>Draft genome sequence of Marssonina coronaria NL1: causal agent of apple blotch.</title>
        <authorList>
            <person name="Cheng Q."/>
        </authorList>
    </citation>
    <scope>NUCLEOTIDE SEQUENCE [LARGE SCALE GENOMIC DNA]</scope>
    <source>
        <strain evidence="2 3">NL1</strain>
    </source>
</reference>
<organism evidence="2 3">
    <name type="scientific">Diplocarpon coronariae</name>
    <dbReference type="NCBI Taxonomy" id="2795749"/>
    <lineage>
        <taxon>Eukaryota</taxon>
        <taxon>Fungi</taxon>
        <taxon>Dikarya</taxon>
        <taxon>Ascomycota</taxon>
        <taxon>Pezizomycotina</taxon>
        <taxon>Leotiomycetes</taxon>
        <taxon>Helotiales</taxon>
        <taxon>Drepanopezizaceae</taxon>
        <taxon>Diplocarpon</taxon>
    </lineage>
</organism>
<feature type="region of interest" description="Disordered" evidence="1">
    <location>
        <begin position="168"/>
        <end position="215"/>
    </location>
</feature>
<gene>
    <name evidence="2" type="ORF">B2J93_7077</name>
</gene>